<protein>
    <submittedName>
        <fullName evidence="1">Uncharacterized protein</fullName>
    </submittedName>
</protein>
<organism evidence="1 3">
    <name type="scientific">Clostridium chromiireducens</name>
    <dbReference type="NCBI Taxonomy" id="225345"/>
    <lineage>
        <taxon>Bacteria</taxon>
        <taxon>Bacillati</taxon>
        <taxon>Bacillota</taxon>
        <taxon>Clostridia</taxon>
        <taxon>Eubacteriales</taxon>
        <taxon>Clostridiaceae</taxon>
        <taxon>Clostridium</taxon>
    </lineage>
</organism>
<dbReference type="OrthoDB" id="1944915at2"/>
<dbReference type="Proteomes" id="UP000265930">
    <property type="component" value="Unassembled WGS sequence"/>
</dbReference>
<dbReference type="AlphaFoldDB" id="A0A1V4IMV4"/>
<dbReference type="STRING" id="225345.CLCHR_26550"/>
<dbReference type="EMBL" id="QXDJ01000004">
    <property type="protein sequence ID" value="RII33482.1"/>
    <property type="molecule type" value="Genomic_DNA"/>
</dbReference>
<gene>
    <name evidence="1" type="ORF">CLCHR_26550</name>
    <name evidence="2" type="ORF">D2A34_17240</name>
</gene>
<evidence type="ECO:0000313" key="2">
    <source>
        <dbReference type="EMBL" id="RII33482.1"/>
    </source>
</evidence>
<sequence length="82" mass="9518">MREINEKKDKDSINAIGCGAMGFDLKIMNDSKAVITVIDNYLKINYWDLYSQNNLEAAFKMAKENEAIELKMFDVINKFIYN</sequence>
<evidence type="ECO:0000313" key="3">
    <source>
        <dbReference type="Proteomes" id="UP000191056"/>
    </source>
</evidence>
<name>A0A1V4IMV4_9CLOT</name>
<keyword evidence="3" id="KW-1185">Reference proteome</keyword>
<comment type="caution">
    <text evidence="1">The sequence shown here is derived from an EMBL/GenBank/DDBJ whole genome shotgun (WGS) entry which is preliminary data.</text>
</comment>
<dbReference type="EMBL" id="MZGT01000033">
    <property type="protein sequence ID" value="OPJ61150.1"/>
    <property type="molecule type" value="Genomic_DNA"/>
</dbReference>
<reference evidence="1 3" key="1">
    <citation type="submission" date="2017-03" db="EMBL/GenBank/DDBJ databases">
        <title>Genome sequence of Clostridium chromiireducens DSM 23318.</title>
        <authorList>
            <person name="Poehlein A."/>
            <person name="Daniel R."/>
        </authorList>
    </citation>
    <scope>NUCLEOTIDE SEQUENCE [LARGE SCALE GENOMIC DNA]</scope>
    <source>
        <strain evidence="1 3">DSM 23318</strain>
    </source>
</reference>
<reference evidence="2 4" key="2">
    <citation type="submission" date="2018-08" db="EMBL/GenBank/DDBJ databases">
        <title>Genome of Clostridium chromiireducens C1, DSM12136.</title>
        <authorList>
            <person name="Xing M."/>
            <person name="Wei Y."/>
            <person name="Ang E.L."/>
            <person name="Zhao H."/>
            <person name="Zhang Y."/>
        </authorList>
    </citation>
    <scope>NUCLEOTIDE SEQUENCE [LARGE SCALE GENOMIC DNA]</scope>
    <source>
        <strain evidence="2 4">C1</strain>
    </source>
</reference>
<evidence type="ECO:0000313" key="4">
    <source>
        <dbReference type="Proteomes" id="UP000265930"/>
    </source>
</evidence>
<dbReference type="Proteomes" id="UP000191056">
    <property type="component" value="Unassembled WGS sequence"/>
</dbReference>
<proteinExistence type="predicted"/>
<dbReference type="RefSeq" id="WP_079440278.1">
    <property type="nucleotide sequence ID" value="NZ_MZGT01000033.1"/>
</dbReference>
<evidence type="ECO:0000313" key="1">
    <source>
        <dbReference type="EMBL" id="OPJ61150.1"/>
    </source>
</evidence>
<accession>A0A1V4IMV4</accession>